<protein>
    <recommendedName>
        <fullName evidence="1">UvrC family homology region profile domain-containing protein</fullName>
    </recommendedName>
</protein>
<evidence type="ECO:0000313" key="2">
    <source>
        <dbReference type="EMBL" id="KAH3674266.1"/>
    </source>
</evidence>
<accession>A0A9P8TCN5</accession>
<keyword evidence="3" id="KW-1185">Reference proteome</keyword>
<reference evidence="2" key="2">
    <citation type="submission" date="2021-01" db="EMBL/GenBank/DDBJ databases">
        <authorList>
            <person name="Schikora-Tamarit M.A."/>
        </authorList>
    </citation>
    <scope>NUCLEOTIDE SEQUENCE</scope>
    <source>
        <strain evidence="2">CBS2887</strain>
    </source>
</reference>
<gene>
    <name evidence="2" type="ORF">WICPIJ_009629</name>
</gene>
<reference evidence="2" key="1">
    <citation type="journal article" date="2021" name="Open Biol.">
        <title>Shared evolutionary footprints suggest mitochondrial oxidative damage underlies multiple complex I losses in fungi.</title>
        <authorList>
            <person name="Schikora-Tamarit M.A."/>
            <person name="Marcet-Houben M."/>
            <person name="Nosek J."/>
            <person name="Gabaldon T."/>
        </authorList>
    </citation>
    <scope>NUCLEOTIDE SEQUENCE</scope>
    <source>
        <strain evidence="2">CBS2887</strain>
    </source>
</reference>
<evidence type="ECO:0000313" key="3">
    <source>
        <dbReference type="Proteomes" id="UP000774326"/>
    </source>
</evidence>
<proteinExistence type="predicted"/>
<dbReference type="EMBL" id="JAEUBG010005547">
    <property type="protein sequence ID" value="KAH3674266.1"/>
    <property type="molecule type" value="Genomic_DNA"/>
</dbReference>
<dbReference type="PROSITE" id="PS50165">
    <property type="entry name" value="UVRC"/>
    <property type="match status" value="1"/>
</dbReference>
<dbReference type="OrthoDB" id="4061106at2759"/>
<feature type="domain" description="UvrC family homology region profile" evidence="1">
    <location>
        <begin position="183"/>
        <end position="312"/>
    </location>
</feature>
<dbReference type="GO" id="GO:0009381">
    <property type="term" value="F:excinuclease ABC activity"/>
    <property type="evidence" value="ECO:0007669"/>
    <property type="project" value="InterPro"/>
</dbReference>
<name>A0A9P8TCN5_WICPI</name>
<sequence>MLRLTRSFHSTGKVLQESATISQSRTQITSYLQYFQTSRELRPLVYRKKNSSELLSRDLFNDVTKTRVVPLDPVALPPKSALTHLIQEVSTVDELEAIKKEMLALSKKPQYTTAEHLLAFLEKSSSLNKLPHALTYLYSQRSLREISTADNLNLILVYLYLNPHKTLEQKLQKAQIAMEKIRDVDSISLLLKSALFKQNGDQTSIPDELLTQLQTTTTQSIIPQLDLTKGPGSLAKQFSSHRAKYLQLKPIALELANVEELANVQSLQDSLKFVKDYEELTLKLNKSDQFDELKQLARFETGKSRDSEEVAAAEEEAK</sequence>
<organism evidence="2 3">
    <name type="scientific">Wickerhamomyces pijperi</name>
    <name type="common">Yeast</name>
    <name type="synonym">Pichia pijperi</name>
    <dbReference type="NCBI Taxonomy" id="599730"/>
    <lineage>
        <taxon>Eukaryota</taxon>
        <taxon>Fungi</taxon>
        <taxon>Dikarya</taxon>
        <taxon>Ascomycota</taxon>
        <taxon>Saccharomycotina</taxon>
        <taxon>Saccharomycetes</taxon>
        <taxon>Phaffomycetales</taxon>
        <taxon>Wickerhamomycetaceae</taxon>
        <taxon>Wickerhamomyces</taxon>
    </lineage>
</organism>
<dbReference type="Proteomes" id="UP000774326">
    <property type="component" value="Unassembled WGS sequence"/>
</dbReference>
<evidence type="ECO:0000259" key="1">
    <source>
        <dbReference type="PROSITE" id="PS50165"/>
    </source>
</evidence>
<comment type="caution">
    <text evidence="2">The sequence shown here is derived from an EMBL/GenBank/DDBJ whole genome shotgun (WGS) entry which is preliminary data.</text>
</comment>
<dbReference type="InterPro" id="IPR001162">
    <property type="entry name" value="UvrC_RNase_H_dom"/>
</dbReference>
<dbReference type="AlphaFoldDB" id="A0A9P8TCN5"/>